<dbReference type="SUPFAM" id="SSF56784">
    <property type="entry name" value="HAD-like"/>
    <property type="match status" value="1"/>
</dbReference>
<keyword evidence="4" id="KW-0460">Magnesium</keyword>
<dbReference type="RefSeq" id="WP_106929211.1">
    <property type="nucleotide sequence ID" value="NZ_PYFT01000001.1"/>
</dbReference>
<dbReference type="PANTHER" id="PTHR46470:SF2">
    <property type="entry name" value="GLYCERALDEHYDE 3-PHOSPHATE PHOSPHATASE"/>
    <property type="match status" value="1"/>
</dbReference>
<dbReference type="InterPro" id="IPR041492">
    <property type="entry name" value="HAD_2"/>
</dbReference>
<dbReference type="InterPro" id="IPR051400">
    <property type="entry name" value="HAD-like_hydrolase"/>
</dbReference>
<organism evidence="5 6">
    <name type="scientific">Adhaeribacter arboris</name>
    <dbReference type="NCBI Taxonomy" id="2072846"/>
    <lineage>
        <taxon>Bacteria</taxon>
        <taxon>Pseudomonadati</taxon>
        <taxon>Bacteroidota</taxon>
        <taxon>Cytophagia</taxon>
        <taxon>Cytophagales</taxon>
        <taxon>Hymenobacteraceae</taxon>
        <taxon>Adhaeribacter</taxon>
    </lineage>
</organism>
<evidence type="ECO:0000256" key="4">
    <source>
        <dbReference type="ARBA" id="ARBA00022842"/>
    </source>
</evidence>
<evidence type="ECO:0000256" key="1">
    <source>
        <dbReference type="ARBA" id="ARBA00001946"/>
    </source>
</evidence>
<dbReference type="Proteomes" id="UP000240357">
    <property type="component" value="Unassembled WGS sequence"/>
</dbReference>
<dbReference type="GO" id="GO:0044281">
    <property type="term" value="P:small molecule metabolic process"/>
    <property type="evidence" value="ECO:0007669"/>
    <property type="project" value="UniProtKB-ARBA"/>
</dbReference>
<dbReference type="Gene3D" id="1.10.150.520">
    <property type="match status" value="1"/>
</dbReference>
<dbReference type="EMBL" id="PYFT01000001">
    <property type="protein sequence ID" value="PSR53995.1"/>
    <property type="molecule type" value="Genomic_DNA"/>
</dbReference>
<name>A0A2T2YEQ2_9BACT</name>
<dbReference type="InterPro" id="IPR006439">
    <property type="entry name" value="HAD-SF_hydro_IA"/>
</dbReference>
<dbReference type="GO" id="GO:0046872">
    <property type="term" value="F:metal ion binding"/>
    <property type="evidence" value="ECO:0007669"/>
    <property type="project" value="UniProtKB-KW"/>
</dbReference>
<reference evidence="5 6" key="1">
    <citation type="submission" date="2018-03" db="EMBL/GenBank/DDBJ databases">
        <title>Adhaeribacter sp. HMF7605 Genome sequencing and assembly.</title>
        <authorList>
            <person name="Kang H."/>
            <person name="Kang J."/>
            <person name="Cha I."/>
            <person name="Kim H."/>
            <person name="Joh K."/>
        </authorList>
    </citation>
    <scope>NUCLEOTIDE SEQUENCE [LARGE SCALE GENOMIC DNA]</scope>
    <source>
        <strain evidence="5 6">HMF7605</strain>
    </source>
</reference>
<evidence type="ECO:0000256" key="2">
    <source>
        <dbReference type="ARBA" id="ARBA00022723"/>
    </source>
</evidence>
<dbReference type="InterPro" id="IPR036412">
    <property type="entry name" value="HAD-like_sf"/>
</dbReference>
<dbReference type="AlphaFoldDB" id="A0A2T2YEQ2"/>
<dbReference type="NCBIfam" id="TIGR01549">
    <property type="entry name" value="HAD-SF-IA-v1"/>
    <property type="match status" value="1"/>
</dbReference>
<comment type="cofactor">
    <cofactor evidence="1">
        <name>Mg(2+)</name>
        <dbReference type="ChEBI" id="CHEBI:18420"/>
    </cofactor>
</comment>
<evidence type="ECO:0000313" key="5">
    <source>
        <dbReference type="EMBL" id="PSR53995.1"/>
    </source>
</evidence>
<protein>
    <submittedName>
        <fullName evidence="5">HAD family hydrolase</fullName>
    </submittedName>
</protein>
<dbReference type="GO" id="GO:0016791">
    <property type="term" value="F:phosphatase activity"/>
    <property type="evidence" value="ECO:0007669"/>
    <property type="project" value="TreeGrafter"/>
</dbReference>
<evidence type="ECO:0000256" key="3">
    <source>
        <dbReference type="ARBA" id="ARBA00022801"/>
    </source>
</evidence>
<accession>A0A2T2YEQ2</accession>
<sequence length="225" mass="26201">MRFSDNTFVVFDLDDTIYQEIDFLKSAYRHIAGLLQPALKKDLFDEMWVRFHNKENVFEWLITEHASELPDITTSFLLNEYRSHLPKITLSEDVIEFLSYLKEAKILCGLITDGRSITQRNKLKALGIEAFFANIIISEEFGSEKPNERNFLFFEQKYPGKEFYYIGDNTAKDFIVPAKLGWYTVCLKSKGQNIHPQDLSRKPIPTKIINSFKELMPIVVKESSI</sequence>
<keyword evidence="6" id="KW-1185">Reference proteome</keyword>
<dbReference type="InterPro" id="IPR023214">
    <property type="entry name" value="HAD_sf"/>
</dbReference>
<comment type="caution">
    <text evidence="5">The sequence shown here is derived from an EMBL/GenBank/DDBJ whole genome shotgun (WGS) entry which is preliminary data.</text>
</comment>
<proteinExistence type="predicted"/>
<dbReference type="SFLD" id="SFLDS00003">
    <property type="entry name" value="Haloacid_Dehalogenase"/>
    <property type="match status" value="1"/>
</dbReference>
<dbReference type="SFLD" id="SFLDG01129">
    <property type="entry name" value="C1.5:_HAD__Beta-PGM__Phosphata"/>
    <property type="match status" value="1"/>
</dbReference>
<gene>
    <name evidence="5" type="ORF">AHMF7605_10925</name>
</gene>
<keyword evidence="3 5" id="KW-0378">Hydrolase</keyword>
<dbReference type="Gene3D" id="3.40.50.1000">
    <property type="entry name" value="HAD superfamily/HAD-like"/>
    <property type="match status" value="1"/>
</dbReference>
<dbReference type="PANTHER" id="PTHR46470">
    <property type="entry name" value="N-ACYLNEURAMINATE-9-PHOSPHATASE"/>
    <property type="match status" value="1"/>
</dbReference>
<evidence type="ECO:0000313" key="6">
    <source>
        <dbReference type="Proteomes" id="UP000240357"/>
    </source>
</evidence>
<dbReference type="OrthoDB" id="9809962at2"/>
<keyword evidence="2" id="KW-0479">Metal-binding</keyword>
<dbReference type="Pfam" id="PF13419">
    <property type="entry name" value="HAD_2"/>
    <property type="match status" value="1"/>
</dbReference>